<dbReference type="InterPro" id="IPR040376">
    <property type="entry name" value="At4g28100-like"/>
</dbReference>
<dbReference type="AlphaFoldDB" id="A0A811NA21"/>
<dbReference type="PANTHER" id="PTHR34056:SF3">
    <property type="entry name" value="OS07G0557700 PROTEIN"/>
    <property type="match status" value="1"/>
</dbReference>
<dbReference type="EMBL" id="CAJGYO010000004">
    <property type="protein sequence ID" value="CAD6223816.1"/>
    <property type="molecule type" value="Genomic_DNA"/>
</dbReference>
<name>A0A811NA21_9POAL</name>
<proteinExistence type="predicted"/>
<evidence type="ECO:0000313" key="2">
    <source>
        <dbReference type="EMBL" id="CAD6223816.1"/>
    </source>
</evidence>
<comment type="caution">
    <text evidence="2">The sequence shown here is derived from an EMBL/GenBank/DDBJ whole genome shotgun (WGS) entry which is preliminary data.</text>
</comment>
<accession>A0A811NA21</accession>
<evidence type="ECO:0000256" key="1">
    <source>
        <dbReference type="SAM" id="MobiDB-lite"/>
    </source>
</evidence>
<keyword evidence="3" id="KW-1185">Reference proteome</keyword>
<sequence>MAAHAPPAEGPPSLRHWSRVLPGPAAHAPWRPLAESSSPCHLDLSAELVGGMAATCGTGGTPGSLDRDRCCPVLAIWLFAAHAHNALSVPSALAREEGLEPRDCTELSQSQ</sequence>
<dbReference type="OrthoDB" id="10620603at2759"/>
<gene>
    <name evidence="2" type="ORF">NCGR_LOCUS16205</name>
</gene>
<dbReference type="PANTHER" id="PTHR34056">
    <property type="entry name" value="GPI-ANCHORED PROTEIN"/>
    <property type="match status" value="1"/>
</dbReference>
<feature type="region of interest" description="Disordered" evidence="1">
    <location>
        <begin position="1"/>
        <end position="20"/>
    </location>
</feature>
<organism evidence="2 3">
    <name type="scientific">Miscanthus lutarioriparius</name>
    <dbReference type="NCBI Taxonomy" id="422564"/>
    <lineage>
        <taxon>Eukaryota</taxon>
        <taxon>Viridiplantae</taxon>
        <taxon>Streptophyta</taxon>
        <taxon>Embryophyta</taxon>
        <taxon>Tracheophyta</taxon>
        <taxon>Spermatophyta</taxon>
        <taxon>Magnoliopsida</taxon>
        <taxon>Liliopsida</taxon>
        <taxon>Poales</taxon>
        <taxon>Poaceae</taxon>
        <taxon>PACMAD clade</taxon>
        <taxon>Panicoideae</taxon>
        <taxon>Andropogonodae</taxon>
        <taxon>Andropogoneae</taxon>
        <taxon>Saccharinae</taxon>
        <taxon>Miscanthus</taxon>
    </lineage>
</organism>
<dbReference type="Proteomes" id="UP000604825">
    <property type="component" value="Unassembled WGS sequence"/>
</dbReference>
<evidence type="ECO:0000313" key="3">
    <source>
        <dbReference type="Proteomes" id="UP000604825"/>
    </source>
</evidence>
<reference evidence="2" key="1">
    <citation type="submission" date="2020-10" db="EMBL/GenBank/DDBJ databases">
        <authorList>
            <person name="Han B."/>
            <person name="Lu T."/>
            <person name="Zhao Q."/>
            <person name="Huang X."/>
            <person name="Zhao Y."/>
        </authorList>
    </citation>
    <scope>NUCLEOTIDE SEQUENCE</scope>
</reference>
<protein>
    <submittedName>
        <fullName evidence="2">Uncharacterized protein</fullName>
    </submittedName>
</protein>